<organism evidence="1 2">
    <name type="scientific">Paenibacillus ferrarius</name>
    <dbReference type="NCBI Taxonomy" id="1469647"/>
    <lineage>
        <taxon>Bacteria</taxon>
        <taxon>Bacillati</taxon>
        <taxon>Bacillota</taxon>
        <taxon>Bacilli</taxon>
        <taxon>Bacillales</taxon>
        <taxon>Paenibacillaceae</taxon>
        <taxon>Paenibacillus</taxon>
    </lineage>
</organism>
<dbReference type="EMBL" id="MBTG01000002">
    <property type="protein sequence ID" value="OPH61319.1"/>
    <property type="molecule type" value="Genomic_DNA"/>
</dbReference>
<dbReference type="Proteomes" id="UP000190626">
    <property type="component" value="Unassembled WGS sequence"/>
</dbReference>
<dbReference type="STRING" id="1469647.BC351_15395"/>
<name>A0A1V4HSK4_9BACL</name>
<sequence>MQFKCAGLKELLLEVRSLVATPNTDVTWSRFKDVDEVLECLDLCIENLRLGNKSALGEIMFLFAPTGSLQEISIASGWGNEFIEISSRLDDSMASID</sequence>
<protein>
    <submittedName>
        <fullName evidence="1">Uncharacterized protein</fullName>
    </submittedName>
</protein>
<keyword evidence="2" id="KW-1185">Reference proteome</keyword>
<proteinExistence type="predicted"/>
<evidence type="ECO:0000313" key="2">
    <source>
        <dbReference type="Proteomes" id="UP000190626"/>
    </source>
</evidence>
<reference evidence="2" key="1">
    <citation type="submission" date="2016-07" db="EMBL/GenBank/DDBJ databases">
        <authorList>
            <person name="Florea S."/>
            <person name="Webb J.S."/>
            <person name="Jaromczyk J."/>
            <person name="Schardl C.L."/>
        </authorList>
    </citation>
    <scope>NUCLEOTIDE SEQUENCE [LARGE SCALE GENOMIC DNA]</scope>
    <source>
        <strain evidence="2">CY1</strain>
    </source>
</reference>
<evidence type="ECO:0000313" key="1">
    <source>
        <dbReference type="EMBL" id="OPH61319.1"/>
    </source>
</evidence>
<comment type="caution">
    <text evidence="1">The sequence shown here is derived from an EMBL/GenBank/DDBJ whole genome shotgun (WGS) entry which is preliminary data.</text>
</comment>
<accession>A0A1V4HSK4</accession>
<dbReference type="AlphaFoldDB" id="A0A1V4HSK4"/>
<gene>
    <name evidence="1" type="ORF">BC351_15395</name>
</gene>